<reference evidence="2 3" key="1">
    <citation type="journal article" date="2016" name="Nat. Commun.">
        <title>Extremotolerant tardigrade genome and improved radiotolerance of human cultured cells by tardigrade-unique protein.</title>
        <authorList>
            <person name="Hashimoto T."/>
            <person name="Horikawa D.D."/>
            <person name="Saito Y."/>
            <person name="Kuwahara H."/>
            <person name="Kozuka-Hata H."/>
            <person name="Shin-I T."/>
            <person name="Minakuchi Y."/>
            <person name="Ohishi K."/>
            <person name="Motoyama A."/>
            <person name="Aizu T."/>
            <person name="Enomoto A."/>
            <person name="Kondo K."/>
            <person name="Tanaka S."/>
            <person name="Hara Y."/>
            <person name="Koshikawa S."/>
            <person name="Sagara H."/>
            <person name="Miura T."/>
            <person name="Yokobori S."/>
            <person name="Miyagawa K."/>
            <person name="Suzuki Y."/>
            <person name="Kubo T."/>
            <person name="Oyama M."/>
            <person name="Kohara Y."/>
            <person name="Fujiyama A."/>
            <person name="Arakawa K."/>
            <person name="Katayama T."/>
            <person name="Toyoda A."/>
            <person name="Kunieda T."/>
        </authorList>
    </citation>
    <scope>NUCLEOTIDE SEQUENCE [LARGE SCALE GENOMIC DNA]</scope>
    <source>
        <strain evidence="2 3">YOKOZUNA-1</strain>
    </source>
</reference>
<gene>
    <name evidence="2" type="primary">RvY_10166-1</name>
    <name evidence="2" type="synonym">RvY_10166.1</name>
    <name evidence="2" type="ORF">RvY_10166</name>
</gene>
<name>A0A1D1VGD2_RAMVA</name>
<dbReference type="EMBL" id="BDGG01000005">
    <property type="protein sequence ID" value="GAU99122.1"/>
    <property type="molecule type" value="Genomic_DNA"/>
</dbReference>
<dbReference type="AlphaFoldDB" id="A0A1D1VGD2"/>
<organism evidence="2 3">
    <name type="scientific">Ramazzottius varieornatus</name>
    <name type="common">Water bear</name>
    <name type="synonym">Tardigrade</name>
    <dbReference type="NCBI Taxonomy" id="947166"/>
    <lineage>
        <taxon>Eukaryota</taxon>
        <taxon>Metazoa</taxon>
        <taxon>Ecdysozoa</taxon>
        <taxon>Tardigrada</taxon>
        <taxon>Eutardigrada</taxon>
        <taxon>Parachela</taxon>
        <taxon>Hypsibioidea</taxon>
        <taxon>Ramazzottiidae</taxon>
        <taxon>Ramazzottius</taxon>
    </lineage>
</organism>
<comment type="caution">
    <text evidence="2">The sequence shown here is derived from an EMBL/GenBank/DDBJ whole genome shotgun (WGS) entry which is preliminary data.</text>
</comment>
<keyword evidence="3" id="KW-1185">Reference proteome</keyword>
<evidence type="ECO:0000313" key="2">
    <source>
        <dbReference type="EMBL" id="GAU99122.1"/>
    </source>
</evidence>
<proteinExistence type="predicted"/>
<evidence type="ECO:0000313" key="3">
    <source>
        <dbReference type="Proteomes" id="UP000186922"/>
    </source>
</evidence>
<dbReference type="Proteomes" id="UP000186922">
    <property type="component" value="Unassembled WGS sequence"/>
</dbReference>
<feature type="compositionally biased region" description="Basic and acidic residues" evidence="1">
    <location>
        <begin position="53"/>
        <end position="68"/>
    </location>
</feature>
<feature type="region of interest" description="Disordered" evidence="1">
    <location>
        <begin position="33"/>
        <end position="68"/>
    </location>
</feature>
<sequence>MEISPWPLAIDRHHHCQCIKYLLMDADVDLKIQGTSSNDTKQEPNKLSSSTQRRMEFTGPSERRRLWA</sequence>
<accession>A0A1D1VGD2</accession>
<evidence type="ECO:0000256" key="1">
    <source>
        <dbReference type="SAM" id="MobiDB-lite"/>
    </source>
</evidence>
<protein>
    <submittedName>
        <fullName evidence="2">Uncharacterized protein</fullName>
    </submittedName>
</protein>
<feature type="compositionally biased region" description="Polar residues" evidence="1">
    <location>
        <begin position="33"/>
        <end position="52"/>
    </location>
</feature>